<comment type="cofactor">
    <cofactor evidence="20">
        <name>Mg(2+)</name>
        <dbReference type="ChEBI" id="CHEBI:18420"/>
    </cofactor>
    <text evidence="20">Binds 1 Mg(2+) ion per subunit.</text>
</comment>
<comment type="similarity">
    <text evidence="5 20">In the N-terminal section; belongs to the N-acetylglucosamine-1-phosphate uridyltransferase family.</text>
</comment>
<dbReference type="GO" id="GO:0005737">
    <property type="term" value="C:cytoplasm"/>
    <property type="evidence" value="ECO:0007669"/>
    <property type="project" value="UniProtKB-SubCell"/>
</dbReference>
<evidence type="ECO:0000256" key="11">
    <source>
        <dbReference type="ARBA" id="ARBA00022842"/>
    </source>
</evidence>
<dbReference type="GO" id="GO:0071555">
    <property type="term" value="P:cell wall organization"/>
    <property type="evidence" value="ECO:0007669"/>
    <property type="project" value="UniProtKB-KW"/>
</dbReference>
<dbReference type="PANTHER" id="PTHR43584:SF3">
    <property type="entry name" value="BIFUNCTIONAL PROTEIN GLMU"/>
    <property type="match status" value="1"/>
</dbReference>
<comment type="function">
    <text evidence="19 20">Catalyzes the last two sequential reactions in the de novo biosynthetic pathway for UDP-N-acetylglucosamine (UDP-GlcNAc). The C-terminal domain catalyzes the transfer of acetyl group from acetyl coenzyme A to glucosamine-1-phosphate (GlcN-1-P) to produce N-acetylglucosamine-1-phosphate (GlcNAc-1-P), which is converted into UDP-GlcNAc by the transfer of uridine 5-monophosphate (from uridine 5-triphosphate), a reaction catalyzed by the N-terminal domain.</text>
</comment>
<dbReference type="GO" id="GO:0008360">
    <property type="term" value="P:regulation of cell shape"/>
    <property type="evidence" value="ECO:0007669"/>
    <property type="project" value="UniProtKB-KW"/>
</dbReference>
<feature type="binding site" evidence="20">
    <location>
        <position position="169"/>
    </location>
    <ligand>
        <name>UDP-N-acetyl-alpha-D-glucosamine</name>
        <dbReference type="ChEBI" id="CHEBI:57705"/>
    </ligand>
</feature>
<dbReference type="KEGG" id="aaut:ACETAC_00600"/>
<feature type="binding site" evidence="20">
    <location>
        <position position="364"/>
    </location>
    <ligand>
        <name>UDP-N-acetyl-alpha-D-glucosamine</name>
        <dbReference type="ChEBI" id="CHEBI:57705"/>
    </ligand>
</feature>
<proteinExistence type="inferred from homology"/>
<feature type="binding site" evidence="20">
    <location>
        <begin position="78"/>
        <end position="79"/>
    </location>
    <ligand>
        <name>UDP-N-acetyl-alpha-D-glucosamine</name>
        <dbReference type="ChEBI" id="CHEBI:57705"/>
    </ligand>
</feature>
<feature type="region of interest" description="N-acetyltransferase" evidence="20">
    <location>
        <begin position="250"/>
        <end position="457"/>
    </location>
</feature>
<feature type="binding site" evidence="20">
    <location>
        <position position="226"/>
    </location>
    <ligand>
        <name>Mg(2+)</name>
        <dbReference type="ChEBI" id="CHEBI:18420"/>
    </ligand>
</feature>
<keyword evidence="24" id="KW-1185">Reference proteome</keyword>
<dbReference type="HAMAP" id="MF_01631">
    <property type="entry name" value="GlmU"/>
    <property type="match status" value="1"/>
</dbReference>
<dbReference type="Pfam" id="PF00483">
    <property type="entry name" value="NTP_transferase"/>
    <property type="match status" value="1"/>
</dbReference>
<dbReference type="Gene3D" id="3.90.550.10">
    <property type="entry name" value="Spore Coat Polysaccharide Biosynthesis Protein SpsA, Chain A"/>
    <property type="match status" value="1"/>
</dbReference>
<dbReference type="GO" id="GO:0009252">
    <property type="term" value="P:peptidoglycan biosynthetic process"/>
    <property type="evidence" value="ECO:0007669"/>
    <property type="project" value="UniProtKB-UniRule"/>
</dbReference>
<keyword evidence="13 20" id="KW-0573">Peptidoglycan synthesis</keyword>
<comment type="catalytic activity">
    <reaction evidence="18 20">
        <text>N-acetyl-alpha-D-glucosamine 1-phosphate + UTP + H(+) = UDP-N-acetyl-alpha-D-glucosamine + diphosphate</text>
        <dbReference type="Rhea" id="RHEA:13509"/>
        <dbReference type="ChEBI" id="CHEBI:15378"/>
        <dbReference type="ChEBI" id="CHEBI:33019"/>
        <dbReference type="ChEBI" id="CHEBI:46398"/>
        <dbReference type="ChEBI" id="CHEBI:57705"/>
        <dbReference type="ChEBI" id="CHEBI:57776"/>
        <dbReference type="EC" id="2.7.7.23"/>
    </reaction>
</comment>
<feature type="binding site" evidence="20">
    <location>
        <position position="349"/>
    </location>
    <ligand>
        <name>UDP-N-acetyl-alpha-D-glucosamine</name>
        <dbReference type="ChEBI" id="CHEBI:57705"/>
    </ligand>
</feature>
<dbReference type="GO" id="GO:0000902">
    <property type="term" value="P:cell morphogenesis"/>
    <property type="evidence" value="ECO:0007669"/>
    <property type="project" value="UniProtKB-UniRule"/>
</dbReference>
<evidence type="ECO:0000256" key="20">
    <source>
        <dbReference type="HAMAP-Rule" id="MF_01631"/>
    </source>
</evidence>
<dbReference type="NCBIfam" id="NF010934">
    <property type="entry name" value="PRK14354.1"/>
    <property type="match status" value="1"/>
</dbReference>
<feature type="binding site" evidence="20">
    <location>
        <begin position="9"/>
        <end position="12"/>
    </location>
    <ligand>
        <name>UDP-N-acetyl-alpha-D-glucosamine</name>
        <dbReference type="ChEBI" id="CHEBI:57705"/>
    </ligand>
</feature>
<dbReference type="PANTHER" id="PTHR43584">
    <property type="entry name" value="NUCLEOTIDYL TRANSFERASE"/>
    <property type="match status" value="1"/>
</dbReference>
<dbReference type="Pfam" id="PF24894">
    <property type="entry name" value="Hexapep_GlmU"/>
    <property type="match status" value="1"/>
</dbReference>
<dbReference type="GO" id="GO:0003977">
    <property type="term" value="F:UDP-N-acetylglucosamine diphosphorylase activity"/>
    <property type="evidence" value="ECO:0007669"/>
    <property type="project" value="UniProtKB-UniRule"/>
</dbReference>
<keyword evidence="10 20" id="KW-0677">Repeat</keyword>
<comment type="caution">
    <text evidence="20">Lacks conserved residue(s) required for the propagation of feature annotation.</text>
</comment>
<keyword evidence="6 20" id="KW-0963">Cytoplasm</keyword>
<keyword evidence="15 20" id="KW-0012">Acyltransferase</keyword>
<evidence type="ECO:0000256" key="5">
    <source>
        <dbReference type="ARBA" id="ARBA00007947"/>
    </source>
</evidence>
<keyword evidence="14 20" id="KW-0511">Multifunctional enzyme</keyword>
<feature type="binding site" evidence="20">
    <location>
        <position position="73"/>
    </location>
    <ligand>
        <name>UDP-N-acetyl-alpha-D-glucosamine</name>
        <dbReference type="ChEBI" id="CHEBI:57705"/>
    </ligand>
</feature>
<dbReference type="InterPro" id="IPR018357">
    <property type="entry name" value="Hexapep_transf_CS"/>
</dbReference>
<keyword evidence="16 20" id="KW-0961">Cell wall biogenesis/degradation</keyword>
<evidence type="ECO:0000256" key="15">
    <source>
        <dbReference type="ARBA" id="ARBA00023315"/>
    </source>
</evidence>
<evidence type="ECO:0000256" key="9">
    <source>
        <dbReference type="ARBA" id="ARBA00022723"/>
    </source>
</evidence>
<evidence type="ECO:0000256" key="6">
    <source>
        <dbReference type="ARBA" id="ARBA00022490"/>
    </source>
</evidence>
<dbReference type="EC" id="2.7.7.23" evidence="20"/>
<dbReference type="InterPro" id="IPR001451">
    <property type="entry name" value="Hexapep"/>
</dbReference>
<feature type="binding site" evidence="20">
    <location>
        <position position="331"/>
    </location>
    <ligand>
        <name>UDP-N-acetyl-alpha-D-glucosamine</name>
        <dbReference type="ChEBI" id="CHEBI:57705"/>
    </ligand>
</feature>
<name>A0A975AVZ0_9THEO</name>
<dbReference type="InterPro" id="IPR038009">
    <property type="entry name" value="GlmU_C_LbH"/>
</dbReference>
<evidence type="ECO:0000256" key="12">
    <source>
        <dbReference type="ARBA" id="ARBA00022960"/>
    </source>
</evidence>
<evidence type="ECO:0000256" key="16">
    <source>
        <dbReference type="ARBA" id="ARBA00023316"/>
    </source>
</evidence>
<comment type="subcellular location">
    <subcellularLocation>
        <location evidence="1 20">Cytoplasm</location>
    </subcellularLocation>
</comment>
<evidence type="ECO:0000256" key="19">
    <source>
        <dbReference type="ARBA" id="ARBA00049628"/>
    </source>
</evidence>
<dbReference type="InterPro" id="IPR011004">
    <property type="entry name" value="Trimer_LpxA-like_sf"/>
</dbReference>
<evidence type="ECO:0000256" key="17">
    <source>
        <dbReference type="ARBA" id="ARBA00048247"/>
    </source>
</evidence>
<comment type="subunit">
    <text evidence="20">Homotrimer.</text>
</comment>
<dbReference type="Pfam" id="PF00132">
    <property type="entry name" value="Hexapep"/>
    <property type="match status" value="1"/>
</dbReference>
<keyword evidence="12 20" id="KW-0133">Cell shape</keyword>
<keyword evidence="8 20" id="KW-0548">Nucleotidyltransferase</keyword>
<keyword evidence="9 20" id="KW-0479">Metal-binding</keyword>
<dbReference type="AlphaFoldDB" id="A0A975AVZ0"/>
<dbReference type="GO" id="GO:0019134">
    <property type="term" value="F:glucosamine-1-phosphate N-acetyltransferase activity"/>
    <property type="evidence" value="ECO:0007669"/>
    <property type="project" value="UniProtKB-UniRule"/>
</dbReference>
<feature type="binding site" evidence="20">
    <location>
        <position position="421"/>
    </location>
    <ligand>
        <name>acetyl-CoA</name>
        <dbReference type="ChEBI" id="CHEBI:57288"/>
    </ligand>
</feature>
<dbReference type="GO" id="GO:0000287">
    <property type="term" value="F:magnesium ion binding"/>
    <property type="evidence" value="ECO:0007669"/>
    <property type="project" value="UniProtKB-UniRule"/>
</dbReference>
<feature type="domain" description="Nucleotidyl transferase" evidence="21">
    <location>
        <begin position="6"/>
        <end position="209"/>
    </location>
</feature>
<dbReference type="RefSeq" id="WP_284680167.1">
    <property type="nucleotide sequence ID" value="NZ_CP060096.1"/>
</dbReference>
<comment type="pathway">
    <text evidence="3 20">Nucleotide-sugar biosynthesis; UDP-N-acetyl-alpha-D-glucosamine biosynthesis; UDP-N-acetyl-alpha-D-glucosamine from N-acetyl-alpha-D-glucosamine 1-phosphate: step 1/1.</text>
</comment>
<keyword evidence="11 20" id="KW-0460">Magnesium</keyword>
<evidence type="ECO:0000256" key="4">
    <source>
        <dbReference type="ARBA" id="ARBA00007707"/>
    </source>
</evidence>
<comment type="catalytic activity">
    <reaction evidence="17 20">
        <text>alpha-D-glucosamine 1-phosphate + acetyl-CoA = N-acetyl-alpha-D-glucosamine 1-phosphate + CoA + H(+)</text>
        <dbReference type="Rhea" id="RHEA:13725"/>
        <dbReference type="ChEBI" id="CHEBI:15378"/>
        <dbReference type="ChEBI" id="CHEBI:57287"/>
        <dbReference type="ChEBI" id="CHEBI:57288"/>
        <dbReference type="ChEBI" id="CHEBI:57776"/>
        <dbReference type="ChEBI" id="CHEBI:58516"/>
        <dbReference type="EC" id="2.3.1.157"/>
    </reaction>
</comment>
<dbReference type="CDD" id="cd03353">
    <property type="entry name" value="LbH_GlmU_C"/>
    <property type="match status" value="1"/>
</dbReference>
<dbReference type="NCBIfam" id="TIGR01173">
    <property type="entry name" value="glmU"/>
    <property type="match status" value="1"/>
</dbReference>
<dbReference type="Proteomes" id="UP000671913">
    <property type="component" value="Chromosome"/>
</dbReference>
<evidence type="ECO:0000256" key="8">
    <source>
        <dbReference type="ARBA" id="ARBA00022695"/>
    </source>
</evidence>
<dbReference type="GO" id="GO:0006048">
    <property type="term" value="P:UDP-N-acetylglucosamine biosynthetic process"/>
    <property type="evidence" value="ECO:0007669"/>
    <property type="project" value="InterPro"/>
</dbReference>
<evidence type="ECO:0000256" key="2">
    <source>
        <dbReference type="ARBA" id="ARBA00005166"/>
    </source>
</evidence>
<evidence type="ECO:0000259" key="22">
    <source>
        <dbReference type="Pfam" id="PF24894"/>
    </source>
</evidence>
<dbReference type="PROSITE" id="PS00101">
    <property type="entry name" value="HEXAPEP_TRANSFERASES"/>
    <property type="match status" value="1"/>
</dbReference>
<dbReference type="InterPro" id="IPR005882">
    <property type="entry name" value="Bifunctional_GlmU"/>
</dbReference>
<evidence type="ECO:0000256" key="3">
    <source>
        <dbReference type="ARBA" id="ARBA00005208"/>
    </source>
</evidence>
<sequence>MENFSTLVLAAGLGKRMKSRHPKVVHKICGKAMIEWIIMNVKASGSDDIVVVVGHGAEEVKEILKDSVKYALQEKQLGTGHAAMLALSLLPDKGDIMILTGDTPLITADNLKEFMKFHSKKNNAVTILSAIINDPEGYGRIIRDKDGNVIKIVEHKDATEEQRNIHEINSGIYIIKAEYLKKSLGLIKNDNIQGEYYLTDAVEIIKEMGGRIGAFNVKPEEVMGVNSRIQLSQAEKIMQMRINYKLMDKGVTLINPENTIIGPDVEVGIDTIIFPGTLIEGKTVIGEDCEIGPNCHIVSSRIGNGCKIEYSEILESQLGENIKVGPYARIRPDSIIHDNVKMGNFVEIKKSVIGKGTKVPHLTYIGDAEVGKNVNMGCGSIVVNYDGKKKHKSFIGDNVFVGCNVNLVSPVKIGSNTFIAAGSTITDDVPDGAMAIARSRQIIKEGWIEKYNKKGEL</sequence>
<dbReference type="EC" id="2.3.1.157" evidence="20"/>
<accession>A0A975AVZ0</accession>
<feature type="binding site" evidence="20">
    <location>
        <position position="154"/>
    </location>
    <ligand>
        <name>UDP-N-acetyl-alpha-D-glucosamine</name>
        <dbReference type="ChEBI" id="CHEBI:57705"/>
    </ligand>
</feature>
<gene>
    <name evidence="20 23" type="primary">glmU</name>
    <name evidence="23" type="ORF">ACETAC_00600</name>
</gene>
<dbReference type="CDD" id="cd02540">
    <property type="entry name" value="GT2_GlmU_N_bac"/>
    <property type="match status" value="1"/>
</dbReference>
<evidence type="ECO:0000256" key="18">
    <source>
        <dbReference type="ARBA" id="ARBA00048493"/>
    </source>
</evidence>
<organism evidence="23 24">
    <name type="scientific">Aceticella autotrophica</name>
    <dbReference type="NCBI Taxonomy" id="2755338"/>
    <lineage>
        <taxon>Bacteria</taxon>
        <taxon>Bacillati</taxon>
        <taxon>Bacillota</taxon>
        <taxon>Clostridia</taxon>
        <taxon>Thermoanaerobacterales</taxon>
        <taxon>Thermoanaerobacteraceae</taxon>
        <taxon>Aceticella</taxon>
    </lineage>
</organism>
<feature type="binding site" evidence="20">
    <location>
        <position position="102"/>
    </location>
    <ligand>
        <name>Mg(2+)</name>
        <dbReference type="ChEBI" id="CHEBI:18420"/>
    </ligand>
</feature>
<feature type="binding site" evidence="20">
    <location>
        <position position="139"/>
    </location>
    <ligand>
        <name>UDP-N-acetyl-alpha-D-glucosamine</name>
        <dbReference type="ChEBI" id="CHEBI:57705"/>
    </ligand>
</feature>
<feature type="region of interest" description="Pyrophosphorylase" evidence="20">
    <location>
        <begin position="1"/>
        <end position="228"/>
    </location>
</feature>
<dbReference type="GO" id="GO:0016020">
    <property type="term" value="C:membrane"/>
    <property type="evidence" value="ECO:0007669"/>
    <property type="project" value="GOC"/>
</dbReference>
<feature type="binding site" evidence="20">
    <location>
        <position position="226"/>
    </location>
    <ligand>
        <name>UDP-N-acetyl-alpha-D-glucosamine</name>
        <dbReference type="ChEBI" id="CHEBI:57705"/>
    </ligand>
</feature>
<comment type="pathway">
    <text evidence="2 20">Nucleotide-sugar biosynthesis; UDP-N-acetyl-alpha-D-glucosamine biosynthesis; N-acetyl-alpha-D-glucosamine 1-phosphate from alpha-D-glucosamine 6-phosphate (route II): step 2/2.</text>
</comment>
<dbReference type="SUPFAM" id="SSF53448">
    <property type="entry name" value="Nucleotide-diphospho-sugar transferases"/>
    <property type="match status" value="1"/>
</dbReference>
<evidence type="ECO:0000259" key="21">
    <source>
        <dbReference type="Pfam" id="PF00483"/>
    </source>
</evidence>
<dbReference type="EMBL" id="CP060096">
    <property type="protein sequence ID" value="QSZ27467.1"/>
    <property type="molecule type" value="Genomic_DNA"/>
</dbReference>
<reference evidence="23" key="1">
    <citation type="submission" date="2020-08" db="EMBL/GenBank/DDBJ databases">
        <title>Genomic insights into the carbon and energy metabolism of the first obligate autotrophic acetogenic bacterium Aceticella autotrophica gen. nov., sp. nov.</title>
        <authorList>
            <person name="Toshchakov S.V."/>
            <person name="Elcheninov A.G."/>
            <person name="Kublanov I.V."/>
            <person name="Frolov E.N."/>
            <person name="Lebedinsky A.V."/>
        </authorList>
    </citation>
    <scope>NUCLEOTIDE SEQUENCE</scope>
    <source>
        <strain evidence="23">3443-3Ac</strain>
    </source>
</reference>
<comment type="pathway">
    <text evidence="20">Bacterial outer membrane biogenesis; LPS lipid A biosynthesis.</text>
</comment>
<dbReference type="Gene3D" id="2.160.10.10">
    <property type="entry name" value="Hexapeptide repeat proteins"/>
    <property type="match status" value="1"/>
</dbReference>
<dbReference type="InterPro" id="IPR056818">
    <property type="entry name" value="GlmU/GlgC-like_hexapep"/>
</dbReference>
<dbReference type="InterPro" id="IPR029044">
    <property type="entry name" value="Nucleotide-diphossugar_trans"/>
</dbReference>
<evidence type="ECO:0000256" key="10">
    <source>
        <dbReference type="ARBA" id="ARBA00022737"/>
    </source>
</evidence>
<feature type="region of interest" description="Linker" evidence="20">
    <location>
        <begin position="229"/>
        <end position="249"/>
    </location>
</feature>
<evidence type="ECO:0000256" key="7">
    <source>
        <dbReference type="ARBA" id="ARBA00022679"/>
    </source>
</evidence>
<protein>
    <recommendedName>
        <fullName evidence="20">Bifunctional protein GlmU</fullName>
    </recommendedName>
    <domain>
        <recommendedName>
            <fullName evidence="20">UDP-N-acetylglucosamine pyrophosphorylase</fullName>
            <ecNumber evidence="20">2.7.7.23</ecNumber>
        </recommendedName>
        <alternativeName>
            <fullName evidence="20">N-acetylglucosamine-1-phosphate uridyltransferase</fullName>
        </alternativeName>
    </domain>
    <domain>
        <recommendedName>
            <fullName evidence="20">Glucosamine-1-phosphate N-acetyltransferase</fullName>
            <ecNumber evidence="20">2.3.1.157</ecNumber>
        </recommendedName>
    </domain>
</protein>
<feature type="domain" description="Glucose-1-phosphate adenylyltransferase/Bifunctional protein GlmU-like C-terminal hexapeptide" evidence="22">
    <location>
        <begin position="294"/>
        <end position="367"/>
    </location>
</feature>
<comment type="similarity">
    <text evidence="4 20">In the C-terminal section; belongs to the transferase hexapeptide repeat family.</text>
</comment>
<feature type="binding site" evidence="20">
    <location>
        <begin position="384"/>
        <end position="385"/>
    </location>
    <ligand>
        <name>acetyl-CoA</name>
        <dbReference type="ChEBI" id="CHEBI:57288"/>
    </ligand>
</feature>
<feature type="binding site" evidence="20">
    <location>
        <position position="375"/>
    </location>
    <ligand>
        <name>UDP-N-acetyl-alpha-D-glucosamine</name>
        <dbReference type="ChEBI" id="CHEBI:57705"/>
    </ligand>
</feature>
<keyword evidence="7 20" id="KW-0808">Transferase</keyword>
<dbReference type="InterPro" id="IPR005835">
    <property type="entry name" value="NTP_transferase_dom"/>
</dbReference>
<dbReference type="InterPro" id="IPR050065">
    <property type="entry name" value="GlmU-like"/>
</dbReference>
<evidence type="ECO:0000313" key="24">
    <source>
        <dbReference type="Proteomes" id="UP000671913"/>
    </source>
</evidence>
<evidence type="ECO:0000256" key="1">
    <source>
        <dbReference type="ARBA" id="ARBA00004496"/>
    </source>
</evidence>
<evidence type="ECO:0000256" key="14">
    <source>
        <dbReference type="ARBA" id="ARBA00023268"/>
    </source>
</evidence>
<feature type="active site" description="Proton acceptor" evidence="20">
    <location>
        <position position="361"/>
    </location>
</feature>
<dbReference type="GO" id="GO:0009245">
    <property type="term" value="P:lipid A biosynthetic process"/>
    <property type="evidence" value="ECO:0007669"/>
    <property type="project" value="UniProtKB-UniRule"/>
</dbReference>
<dbReference type="SUPFAM" id="SSF51161">
    <property type="entry name" value="Trimeric LpxA-like enzymes"/>
    <property type="match status" value="1"/>
</dbReference>
<evidence type="ECO:0000256" key="13">
    <source>
        <dbReference type="ARBA" id="ARBA00022984"/>
    </source>
</evidence>
<feature type="binding site" evidence="20">
    <location>
        <position position="23"/>
    </location>
    <ligand>
        <name>UDP-N-acetyl-alpha-D-glucosamine</name>
        <dbReference type="ChEBI" id="CHEBI:57705"/>
    </ligand>
</feature>
<evidence type="ECO:0000313" key="23">
    <source>
        <dbReference type="EMBL" id="QSZ27467.1"/>
    </source>
</evidence>
<feature type="binding site" evidence="20">
    <location>
        <position position="438"/>
    </location>
    <ligand>
        <name>acetyl-CoA</name>
        <dbReference type="ChEBI" id="CHEBI:57288"/>
    </ligand>
</feature>